<dbReference type="PANTHER" id="PTHR43544">
    <property type="entry name" value="SHORT-CHAIN DEHYDROGENASE/REDUCTASE"/>
    <property type="match status" value="1"/>
</dbReference>
<dbReference type="GO" id="GO:0005737">
    <property type="term" value="C:cytoplasm"/>
    <property type="evidence" value="ECO:0007669"/>
    <property type="project" value="TreeGrafter"/>
</dbReference>
<dbReference type="EMBL" id="KV878597">
    <property type="protein sequence ID" value="OJJ53613.1"/>
    <property type="molecule type" value="Genomic_DNA"/>
</dbReference>
<dbReference type="STRING" id="1036612.A0A1L9T2T3"/>
<evidence type="ECO:0000313" key="4">
    <source>
        <dbReference type="Proteomes" id="UP000184356"/>
    </source>
</evidence>
<protein>
    <submittedName>
        <fullName evidence="3">Uncharacterized protein</fullName>
    </submittedName>
</protein>
<dbReference type="CDD" id="cd05233">
    <property type="entry name" value="SDR_c"/>
    <property type="match status" value="1"/>
</dbReference>
<feature type="region of interest" description="Disordered" evidence="2">
    <location>
        <begin position="1"/>
        <end position="25"/>
    </location>
</feature>
<dbReference type="GO" id="GO:0016491">
    <property type="term" value="F:oxidoreductase activity"/>
    <property type="evidence" value="ECO:0007669"/>
    <property type="project" value="TreeGrafter"/>
</dbReference>
<feature type="compositionally biased region" description="Polar residues" evidence="2">
    <location>
        <begin position="9"/>
        <end position="18"/>
    </location>
</feature>
<dbReference type="Gene3D" id="3.40.50.720">
    <property type="entry name" value="NAD(P)-binding Rossmann-like Domain"/>
    <property type="match status" value="2"/>
</dbReference>
<reference evidence="4" key="1">
    <citation type="journal article" date="2017" name="Genome Biol.">
        <title>Comparative genomics reveals high biological diversity and specific adaptations in the industrially and medically important fungal genus Aspergillus.</title>
        <authorList>
            <person name="de Vries R.P."/>
            <person name="Riley R."/>
            <person name="Wiebenga A."/>
            <person name="Aguilar-Osorio G."/>
            <person name="Amillis S."/>
            <person name="Uchima C.A."/>
            <person name="Anderluh G."/>
            <person name="Asadollahi M."/>
            <person name="Askin M."/>
            <person name="Barry K."/>
            <person name="Battaglia E."/>
            <person name="Bayram O."/>
            <person name="Benocci T."/>
            <person name="Braus-Stromeyer S.A."/>
            <person name="Caldana C."/>
            <person name="Canovas D."/>
            <person name="Cerqueira G.C."/>
            <person name="Chen F."/>
            <person name="Chen W."/>
            <person name="Choi C."/>
            <person name="Clum A."/>
            <person name="Dos Santos R.A."/>
            <person name="Damasio A.R."/>
            <person name="Diallinas G."/>
            <person name="Emri T."/>
            <person name="Fekete E."/>
            <person name="Flipphi M."/>
            <person name="Freyberg S."/>
            <person name="Gallo A."/>
            <person name="Gournas C."/>
            <person name="Habgood R."/>
            <person name="Hainaut M."/>
            <person name="Harispe M.L."/>
            <person name="Henrissat B."/>
            <person name="Hilden K.S."/>
            <person name="Hope R."/>
            <person name="Hossain A."/>
            <person name="Karabika E."/>
            <person name="Karaffa L."/>
            <person name="Karanyi Z."/>
            <person name="Krasevec N."/>
            <person name="Kuo A."/>
            <person name="Kusch H."/>
            <person name="LaButti K."/>
            <person name="Lagendijk E.L."/>
            <person name="Lapidus A."/>
            <person name="Levasseur A."/>
            <person name="Lindquist E."/>
            <person name="Lipzen A."/>
            <person name="Logrieco A.F."/>
            <person name="MacCabe A."/>
            <person name="Maekelae M.R."/>
            <person name="Malavazi I."/>
            <person name="Melin P."/>
            <person name="Meyer V."/>
            <person name="Mielnichuk N."/>
            <person name="Miskei M."/>
            <person name="Molnar A.P."/>
            <person name="Mule G."/>
            <person name="Ngan C.Y."/>
            <person name="Orejas M."/>
            <person name="Orosz E."/>
            <person name="Ouedraogo J.P."/>
            <person name="Overkamp K.M."/>
            <person name="Park H.-S."/>
            <person name="Perrone G."/>
            <person name="Piumi F."/>
            <person name="Punt P.J."/>
            <person name="Ram A.F."/>
            <person name="Ramon A."/>
            <person name="Rauscher S."/>
            <person name="Record E."/>
            <person name="Riano-Pachon D.M."/>
            <person name="Robert V."/>
            <person name="Roehrig J."/>
            <person name="Ruller R."/>
            <person name="Salamov A."/>
            <person name="Salih N.S."/>
            <person name="Samson R.A."/>
            <person name="Sandor E."/>
            <person name="Sanguinetti M."/>
            <person name="Schuetze T."/>
            <person name="Sepcic K."/>
            <person name="Shelest E."/>
            <person name="Sherlock G."/>
            <person name="Sophianopoulou V."/>
            <person name="Squina F.M."/>
            <person name="Sun H."/>
            <person name="Susca A."/>
            <person name="Todd R.B."/>
            <person name="Tsang A."/>
            <person name="Unkles S.E."/>
            <person name="van de Wiele N."/>
            <person name="van Rossen-Uffink D."/>
            <person name="Oliveira J.V."/>
            <person name="Vesth T.C."/>
            <person name="Visser J."/>
            <person name="Yu J.-H."/>
            <person name="Zhou M."/>
            <person name="Andersen M.R."/>
            <person name="Archer D.B."/>
            <person name="Baker S.E."/>
            <person name="Benoit I."/>
            <person name="Brakhage A.A."/>
            <person name="Braus G.H."/>
            <person name="Fischer R."/>
            <person name="Frisvad J.C."/>
            <person name="Goldman G.H."/>
            <person name="Houbraken J."/>
            <person name="Oakley B."/>
            <person name="Pocsi I."/>
            <person name="Scazzocchio C."/>
            <person name="Seiboth B."/>
            <person name="vanKuyk P.A."/>
            <person name="Wortman J."/>
            <person name="Dyer P.S."/>
            <person name="Grigoriev I.V."/>
        </authorList>
    </citation>
    <scope>NUCLEOTIDE SEQUENCE [LARGE SCALE GENOMIC DNA]</scope>
    <source>
        <strain evidence="4">CBS 593.65</strain>
    </source>
</reference>
<dbReference type="GeneID" id="63766157"/>
<comment type="similarity">
    <text evidence="1">Belongs to the short-chain dehydrogenases/reductases (SDR) family.</text>
</comment>
<dbReference type="VEuPathDB" id="FungiDB:ASPSYDRAFT_62190"/>
<evidence type="ECO:0000256" key="2">
    <source>
        <dbReference type="SAM" id="MobiDB-lite"/>
    </source>
</evidence>
<dbReference type="RefSeq" id="XP_040697419.1">
    <property type="nucleotide sequence ID" value="XM_040850084.1"/>
</dbReference>
<dbReference type="InterPro" id="IPR036291">
    <property type="entry name" value="NAD(P)-bd_dom_sf"/>
</dbReference>
<keyword evidence="4" id="KW-1185">Reference proteome</keyword>
<dbReference type="InterPro" id="IPR002347">
    <property type="entry name" value="SDR_fam"/>
</dbReference>
<gene>
    <name evidence="3" type="ORF">ASPSYDRAFT_62190</name>
</gene>
<dbReference type="OrthoDB" id="191139at2759"/>
<organism evidence="3 4">
    <name type="scientific">Aspergillus sydowii CBS 593.65</name>
    <dbReference type="NCBI Taxonomy" id="1036612"/>
    <lineage>
        <taxon>Eukaryota</taxon>
        <taxon>Fungi</taxon>
        <taxon>Dikarya</taxon>
        <taxon>Ascomycota</taxon>
        <taxon>Pezizomycotina</taxon>
        <taxon>Eurotiomycetes</taxon>
        <taxon>Eurotiomycetidae</taxon>
        <taxon>Eurotiales</taxon>
        <taxon>Aspergillaceae</taxon>
        <taxon>Aspergillus</taxon>
        <taxon>Aspergillus subgen. Nidulantes</taxon>
    </lineage>
</organism>
<dbReference type="Proteomes" id="UP000184356">
    <property type="component" value="Unassembled WGS sequence"/>
</dbReference>
<dbReference type="AlphaFoldDB" id="A0A1L9T2T3"/>
<dbReference type="InterPro" id="IPR051468">
    <property type="entry name" value="Fungal_SecMetab_SDRs"/>
</dbReference>
<evidence type="ECO:0000256" key="1">
    <source>
        <dbReference type="ARBA" id="ARBA00006484"/>
    </source>
</evidence>
<evidence type="ECO:0000313" key="3">
    <source>
        <dbReference type="EMBL" id="OJJ53613.1"/>
    </source>
</evidence>
<name>A0A1L9T2T3_9EURO</name>
<dbReference type="Pfam" id="PF00106">
    <property type="entry name" value="adh_short"/>
    <property type="match status" value="1"/>
</dbReference>
<proteinExistence type="inferred from homology"/>
<accession>A0A1L9T2T3</accession>
<sequence length="626" mass="68593">MSRAGLSSLCASSRSTPQDKCPSSGGLNGSPALTYISKYDFTIWRVCEKVSSSSPSKLQHWGCDKTMALSLGSSYHTIAEQLRRDQNKCKEGLTPSRLALVLPASPSPLLGAIAAHLTPDPEVSRVLRLARCEAIIGSIKSYWNGLKHTTNEDEDTLLSGEAHIPRTEELEAALKVLQYLERKGPVGNIKPSSSLTEIVAAVQSHLEMSEDMRRDFHNEGRNKKVSKPRCYMCRQHCGNSGAHGLFPALCTNCGAFNISSSRLSLPPNLVLDGKIALVTGGRINLGYHTALRLLRCGAHVIVSSRYPADAVSRYGREADFEYWQSRLKVVGADFRTAKDAFRLVGLVRKLLYSWHEESGSTRRGYLDILINNAAQTLTDPVKAEVKAISREQQLRDLPQVKRLIADTAEDKYLPMVRGGLDASWIPRVENGVELLKIGTGVNEGQGEALSVAQKGLHTGEDVELGKSSWKQSLDEIPYEDLISAHSVNAFVPLILCRELLPCMGTDDPKSSKQPMGYIVNVSSREGIFDDVPNSRSKAGHHVHTNMSKAAINMITETEASAAWNTRRVAMNSVDPGYMSAAPDCQPRDDGAARVLWPVVVGEREGRVLSGRFLKHFEEGAAIIRRG</sequence>
<dbReference type="SUPFAM" id="SSF51735">
    <property type="entry name" value="NAD(P)-binding Rossmann-fold domains"/>
    <property type="match status" value="1"/>
</dbReference>
<dbReference type="PANTHER" id="PTHR43544:SF2">
    <property type="entry name" value="OXIDOREDUCTASE"/>
    <property type="match status" value="1"/>
</dbReference>